<dbReference type="Proteomes" id="UP000054995">
    <property type="component" value="Unassembled WGS sequence"/>
</dbReference>
<gene>
    <name evidence="1" type="ORF">T4D_5137</name>
    <name evidence="2" type="ORF">T4D_5819</name>
</gene>
<evidence type="ECO:0000313" key="3">
    <source>
        <dbReference type="Proteomes" id="UP000054995"/>
    </source>
</evidence>
<name>A0A0V1F4P3_TRIPS</name>
<protein>
    <submittedName>
        <fullName evidence="2">Uncharacterized protein</fullName>
    </submittedName>
</protein>
<dbReference type="EMBL" id="JYDT01000263">
    <property type="protein sequence ID" value="KRY81106.1"/>
    <property type="molecule type" value="Genomic_DNA"/>
</dbReference>
<evidence type="ECO:0000313" key="2">
    <source>
        <dbReference type="EMBL" id="KRY81178.1"/>
    </source>
</evidence>
<reference evidence="2 3" key="1">
    <citation type="submission" date="2015-01" db="EMBL/GenBank/DDBJ databases">
        <title>Evolution of Trichinella species and genotypes.</title>
        <authorList>
            <person name="Korhonen P.K."/>
            <person name="Edoardo P."/>
            <person name="Giuseppe L.R."/>
            <person name="Gasser R.B."/>
        </authorList>
    </citation>
    <scope>NUCLEOTIDE SEQUENCE [LARGE SCALE GENOMIC DNA]</scope>
    <source>
        <strain evidence="2">ISS470</strain>
    </source>
</reference>
<sequence>MFPVQDCISYSKLMVAKALCSFFLFFNSENKQHMAVQQYATRANSKEIENCFDSEYKITLLQFLPFSRQKLN</sequence>
<organism evidence="2 3">
    <name type="scientific">Trichinella pseudospiralis</name>
    <name type="common">Parasitic roundworm</name>
    <dbReference type="NCBI Taxonomy" id="6337"/>
    <lineage>
        <taxon>Eukaryota</taxon>
        <taxon>Metazoa</taxon>
        <taxon>Ecdysozoa</taxon>
        <taxon>Nematoda</taxon>
        <taxon>Enoplea</taxon>
        <taxon>Dorylaimia</taxon>
        <taxon>Trichinellida</taxon>
        <taxon>Trichinellidae</taxon>
        <taxon>Trichinella</taxon>
    </lineage>
</organism>
<keyword evidence="3" id="KW-1185">Reference proteome</keyword>
<evidence type="ECO:0000313" key="1">
    <source>
        <dbReference type="EMBL" id="KRY81106.1"/>
    </source>
</evidence>
<comment type="caution">
    <text evidence="2">The sequence shown here is derived from an EMBL/GenBank/DDBJ whole genome shotgun (WGS) entry which is preliminary data.</text>
</comment>
<dbReference type="OrthoDB" id="5936270at2759"/>
<proteinExistence type="predicted"/>
<accession>A0A0V1F4P3</accession>
<dbReference type="EMBL" id="JYDT01000255">
    <property type="protein sequence ID" value="KRY81178.1"/>
    <property type="molecule type" value="Genomic_DNA"/>
</dbReference>
<dbReference type="AlphaFoldDB" id="A0A0V1F4P3"/>